<evidence type="ECO:0000256" key="1">
    <source>
        <dbReference type="ARBA" id="ARBA00009431"/>
    </source>
</evidence>
<evidence type="ECO:0000256" key="2">
    <source>
        <dbReference type="ARBA" id="ARBA00022729"/>
    </source>
</evidence>
<dbReference type="SUPFAM" id="SSF53474">
    <property type="entry name" value="alpha/beta-Hydrolases"/>
    <property type="match status" value="1"/>
</dbReference>
<keyword evidence="5" id="KW-1185">Reference proteome</keyword>
<dbReference type="Proteomes" id="UP000541444">
    <property type="component" value="Unassembled WGS sequence"/>
</dbReference>
<evidence type="ECO:0000313" key="4">
    <source>
        <dbReference type="EMBL" id="KAF6172150.1"/>
    </source>
</evidence>
<name>A0A7J7NYH8_9MAGN</name>
<keyword evidence="2" id="KW-0732">Signal</keyword>
<dbReference type="GO" id="GO:0005773">
    <property type="term" value="C:vacuole"/>
    <property type="evidence" value="ECO:0007669"/>
    <property type="project" value="TreeGrafter"/>
</dbReference>
<sequence>MRSKKTKPLLLWLNGGPGCSSLAYGAMEELGLFRVHSDGKTLYHNPYSWNKVANVLFLESPVRVGFSYSNITSDYKNSGDQRNAAYNYAFLVNWLERFLEYKDRDFYISGECYAGHYVPELAHTILQHNNRANKTIINLKRRHHW</sequence>
<dbReference type="Gene3D" id="3.40.50.1820">
    <property type="entry name" value="alpha/beta hydrolase"/>
    <property type="match status" value="1"/>
</dbReference>
<keyword evidence="3" id="KW-0325">Glycoprotein</keyword>
<dbReference type="GO" id="GO:0006508">
    <property type="term" value="P:proteolysis"/>
    <property type="evidence" value="ECO:0007669"/>
    <property type="project" value="InterPro"/>
</dbReference>
<protein>
    <recommendedName>
        <fullName evidence="6">Carboxypeptidase</fullName>
    </recommendedName>
</protein>
<dbReference type="PANTHER" id="PTHR11802">
    <property type="entry name" value="SERINE PROTEASE FAMILY S10 SERINE CARBOXYPEPTIDASE"/>
    <property type="match status" value="1"/>
</dbReference>
<dbReference type="Pfam" id="PF00450">
    <property type="entry name" value="Peptidase_S10"/>
    <property type="match status" value="1"/>
</dbReference>
<gene>
    <name evidence="4" type="ORF">GIB67_003842</name>
</gene>
<dbReference type="PRINTS" id="PR00724">
    <property type="entry name" value="CRBOXYPTASEC"/>
</dbReference>
<dbReference type="PANTHER" id="PTHR11802:SF132">
    <property type="entry name" value="SERINE CARBOXYPEPTIDASE-LIKE 36-RELATED"/>
    <property type="match status" value="1"/>
</dbReference>
<evidence type="ECO:0000313" key="5">
    <source>
        <dbReference type="Proteomes" id="UP000541444"/>
    </source>
</evidence>
<dbReference type="InterPro" id="IPR029058">
    <property type="entry name" value="AB_hydrolase_fold"/>
</dbReference>
<organism evidence="4 5">
    <name type="scientific">Kingdonia uniflora</name>
    <dbReference type="NCBI Taxonomy" id="39325"/>
    <lineage>
        <taxon>Eukaryota</taxon>
        <taxon>Viridiplantae</taxon>
        <taxon>Streptophyta</taxon>
        <taxon>Embryophyta</taxon>
        <taxon>Tracheophyta</taxon>
        <taxon>Spermatophyta</taxon>
        <taxon>Magnoliopsida</taxon>
        <taxon>Ranunculales</taxon>
        <taxon>Circaeasteraceae</taxon>
        <taxon>Kingdonia</taxon>
    </lineage>
</organism>
<dbReference type="InterPro" id="IPR001563">
    <property type="entry name" value="Peptidase_S10"/>
</dbReference>
<comment type="caution">
    <text evidence="4">The sequence shown here is derived from an EMBL/GenBank/DDBJ whole genome shotgun (WGS) entry which is preliminary data.</text>
</comment>
<comment type="similarity">
    <text evidence="1">Belongs to the peptidase S10 family.</text>
</comment>
<dbReference type="OrthoDB" id="443318at2759"/>
<reference evidence="4 5" key="1">
    <citation type="journal article" date="2020" name="IScience">
        <title>Genome Sequencing of the Endangered Kingdonia uniflora (Circaeasteraceae, Ranunculales) Reveals Potential Mechanisms of Evolutionary Specialization.</title>
        <authorList>
            <person name="Sun Y."/>
            <person name="Deng T."/>
            <person name="Zhang A."/>
            <person name="Moore M.J."/>
            <person name="Landis J.B."/>
            <person name="Lin N."/>
            <person name="Zhang H."/>
            <person name="Zhang X."/>
            <person name="Huang J."/>
            <person name="Zhang X."/>
            <person name="Sun H."/>
            <person name="Wang H."/>
        </authorList>
    </citation>
    <scope>NUCLEOTIDE SEQUENCE [LARGE SCALE GENOMIC DNA]</scope>
    <source>
        <strain evidence="4">TB1705</strain>
        <tissue evidence="4">Leaf</tissue>
    </source>
</reference>
<dbReference type="AlphaFoldDB" id="A0A7J7NYH8"/>
<evidence type="ECO:0000256" key="3">
    <source>
        <dbReference type="ARBA" id="ARBA00023180"/>
    </source>
</evidence>
<evidence type="ECO:0008006" key="6">
    <source>
        <dbReference type="Google" id="ProtNLM"/>
    </source>
</evidence>
<accession>A0A7J7NYH8</accession>
<dbReference type="GO" id="GO:0004185">
    <property type="term" value="F:serine-type carboxypeptidase activity"/>
    <property type="evidence" value="ECO:0007669"/>
    <property type="project" value="InterPro"/>
</dbReference>
<dbReference type="EMBL" id="JACGCM010000441">
    <property type="protein sequence ID" value="KAF6172150.1"/>
    <property type="molecule type" value="Genomic_DNA"/>
</dbReference>
<proteinExistence type="inferred from homology"/>